<keyword evidence="3" id="KW-1185">Reference proteome</keyword>
<dbReference type="OrthoDB" id="63215at2759"/>
<dbReference type="GeneID" id="24133910"/>
<gene>
    <name evidence="2" type="ORF">SPRG_11901</name>
</gene>
<accession>A0A067BWZ6</accession>
<keyword evidence="1" id="KW-0812">Transmembrane</keyword>
<organism evidence="2 3">
    <name type="scientific">Saprolegnia parasitica (strain CBS 223.65)</name>
    <dbReference type="NCBI Taxonomy" id="695850"/>
    <lineage>
        <taxon>Eukaryota</taxon>
        <taxon>Sar</taxon>
        <taxon>Stramenopiles</taxon>
        <taxon>Oomycota</taxon>
        <taxon>Saprolegniomycetes</taxon>
        <taxon>Saprolegniales</taxon>
        <taxon>Saprolegniaceae</taxon>
        <taxon>Saprolegnia</taxon>
    </lineage>
</organism>
<reference evidence="2 3" key="1">
    <citation type="journal article" date="2013" name="PLoS Genet.">
        <title>Distinctive expansion of potential virulence genes in the genome of the oomycete fish pathogen Saprolegnia parasitica.</title>
        <authorList>
            <person name="Jiang R.H."/>
            <person name="de Bruijn I."/>
            <person name="Haas B.J."/>
            <person name="Belmonte R."/>
            <person name="Lobach L."/>
            <person name="Christie J."/>
            <person name="van den Ackerveken G."/>
            <person name="Bottin A."/>
            <person name="Bulone V."/>
            <person name="Diaz-Moreno S.M."/>
            <person name="Dumas B."/>
            <person name="Fan L."/>
            <person name="Gaulin E."/>
            <person name="Govers F."/>
            <person name="Grenville-Briggs L.J."/>
            <person name="Horner N.R."/>
            <person name="Levin J.Z."/>
            <person name="Mammella M."/>
            <person name="Meijer H.J."/>
            <person name="Morris P."/>
            <person name="Nusbaum C."/>
            <person name="Oome S."/>
            <person name="Phillips A.J."/>
            <person name="van Rooyen D."/>
            <person name="Rzeszutek E."/>
            <person name="Saraiva M."/>
            <person name="Secombes C.J."/>
            <person name="Seidl M.F."/>
            <person name="Snel B."/>
            <person name="Stassen J.H."/>
            <person name="Sykes S."/>
            <person name="Tripathy S."/>
            <person name="van den Berg H."/>
            <person name="Vega-Arreguin J.C."/>
            <person name="Wawra S."/>
            <person name="Young S.K."/>
            <person name="Zeng Q."/>
            <person name="Dieguez-Uribeondo J."/>
            <person name="Russ C."/>
            <person name="Tyler B.M."/>
            <person name="van West P."/>
        </authorList>
    </citation>
    <scope>NUCLEOTIDE SEQUENCE [LARGE SCALE GENOMIC DNA]</scope>
    <source>
        <strain evidence="2 3">CBS 223.65</strain>
    </source>
</reference>
<keyword evidence="1" id="KW-0472">Membrane</keyword>
<dbReference type="AlphaFoldDB" id="A0A067BWZ6"/>
<proteinExistence type="predicted"/>
<keyword evidence="1" id="KW-1133">Transmembrane helix</keyword>
<protein>
    <submittedName>
        <fullName evidence="2">Uncharacterized protein</fullName>
    </submittedName>
</protein>
<sequence>MLSVYAIFHTAYSFHSCWENIVGMLIAQVFVMLPLYLVSEDYFGALHFGAFLTKDRRLAK</sequence>
<dbReference type="KEGG" id="spar:SPRG_11901"/>
<dbReference type="VEuPathDB" id="FungiDB:SPRG_11901"/>
<name>A0A067BWZ6_SAPPC</name>
<feature type="transmembrane region" description="Helical" evidence="1">
    <location>
        <begin position="20"/>
        <end position="38"/>
    </location>
</feature>
<dbReference type="RefSeq" id="XP_012206171.1">
    <property type="nucleotide sequence ID" value="XM_012350781.1"/>
</dbReference>
<dbReference type="Proteomes" id="UP000030745">
    <property type="component" value="Unassembled WGS sequence"/>
</dbReference>
<evidence type="ECO:0000256" key="1">
    <source>
        <dbReference type="SAM" id="Phobius"/>
    </source>
</evidence>
<dbReference type="EMBL" id="KK583258">
    <property type="protein sequence ID" value="KDO23054.1"/>
    <property type="molecule type" value="Genomic_DNA"/>
</dbReference>
<evidence type="ECO:0000313" key="2">
    <source>
        <dbReference type="EMBL" id="KDO23054.1"/>
    </source>
</evidence>
<evidence type="ECO:0000313" key="3">
    <source>
        <dbReference type="Proteomes" id="UP000030745"/>
    </source>
</evidence>